<dbReference type="Proteomes" id="UP000266649">
    <property type="component" value="Unassembled WGS sequence"/>
</dbReference>
<gene>
    <name evidence="1" type="ORF">D2N39_11690</name>
</gene>
<dbReference type="RefSeq" id="WP_119134951.1">
    <property type="nucleotide sequence ID" value="NZ_QXXQ01000005.1"/>
</dbReference>
<dbReference type="EMBL" id="QXXQ01000005">
    <property type="protein sequence ID" value="RID91890.1"/>
    <property type="molecule type" value="Genomic_DNA"/>
</dbReference>
<evidence type="ECO:0000313" key="1">
    <source>
        <dbReference type="EMBL" id="RID91890.1"/>
    </source>
</evidence>
<name>A0A398BVI0_9RHOB</name>
<reference evidence="1 2" key="1">
    <citation type="submission" date="2018-09" db="EMBL/GenBank/DDBJ databases">
        <title>Gemmobacter lutimaris sp. nov., a marine bacterium isolated from tidal flat.</title>
        <authorList>
            <person name="Lee D.W."/>
            <person name="Yoo Y."/>
            <person name="Kim J.-J."/>
            <person name="Kim B.S."/>
        </authorList>
    </citation>
    <scope>NUCLEOTIDE SEQUENCE [LARGE SCALE GENOMIC DNA]</scope>
    <source>
        <strain evidence="1 2">YJ-T1-11</strain>
    </source>
</reference>
<evidence type="ECO:0000313" key="2">
    <source>
        <dbReference type="Proteomes" id="UP000266649"/>
    </source>
</evidence>
<keyword evidence="2" id="KW-1185">Reference proteome</keyword>
<organism evidence="1 2">
    <name type="scientific">Gemmobacter lutimaris</name>
    <dbReference type="NCBI Taxonomy" id="2306023"/>
    <lineage>
        <taxon>Bacteria</taxon>
        <taxon>Pseudomonadati</taxon>
        <taxon>Pseudomonadota</taxon>
        <taxon>Alphaproteobacteria</taxon>
        <taxon>Rhodobacterales</taxon>
        <taxon>Paracoccaceae</taxon>
        <taxon>Gemmobacter</taxon>
    </lineage>
</organism>
<comment type="caution">
    <text evidence="1">The sequence shown here is derived from an EMBL/GenBank/DDBJ whole genome shotgun (WGS) entry which is preliminary data.</text>
</comment>
<protein>
    <submittedName>
        <fullName evidence="1">Uncharacterized protein</fullName>
    </submittedName>
</protein>
<accession>A0A398BVI0</accession>
<sequence length="130" mass="14408">MRSIRQIQRKARRDLHERAKVAALYLANPNAVPVALTVRIHQTIDPTGMDTPTKSGSMVERRVPIPRLVFLIEELEALAVVLRRGGIVSVEAGEAYELDNSEPRDDLTQTWAVTPLDQEYSAGLPVPAVL</sequence>
<dbReference type="AlphaFoldDB" id="A0A398BVI0"/>
<proteinExistence type="predicted"/>
<dbReference type="OrthoDB" id="8456707at2"/>